<keyword evidence="3" id="KW-1185">Reference proteome</keyword>
<dbReference type="EMBL" id="JAUKUA010000001">
    <property type="protein sequence ID" value="KAK0730795.1"/>
    <property type="molecule type" value="Genomic_DNA"/>
</dbReference>
<keyword evidence="1" id="KW-0732">Signal</keyword>
<evidence type="ECO:0000313" key="2">
    <source>
        <dbReference type="EMBL" id="KAK0730795.1"/>
    </source>
</evidence>
<accession>A0AA40BAT5</accession>
<protein>
    <recommendedName>
        <fullName evidence="4">Secreted protein</fullName>
    </recommendedName>
</protein>
<feature type="chain" id="PRO_5041365506" description="Secreted protein" evidence="1">
    <location>
        <begin position="21"/>
        <end position="72"/>
    </location>
</feature>
<dbReference type="AlphaFoldDB" id="A0AA40BAT5"/>
<reference evidence="2" key="1">
    <citation type="submission" date="2023-06" db="EMBL/GenBank/DDBJ databases">
        <title>Genome-scale phylogeny and comparative genomics of the fungal order Sordariales.</title>
        <authorList>
            <consortium name="Lawrence Berkeley National Laboratory"/>
            <person name="Hensen N."/>
            <person name="Bonometti L."/>
            <person name="Westerberg I."/>
            <person name="Brannstrom I.O."/>
            <person name="Guillou S."/>
            <person name="Cros-Aarteil S."/>
            <person name="Calhoun S."/>
            <person name="Haridas S."/>
            <person name="Kuo A."/>
            <person name="Mondo S."/>
            <person name="Pangilinan J."/>
            <person name="Riley R."/>
            <person name="Labutti K."/>
            <person name="Andreopoulos B."/>
            <person name="Lipzen A."/>
            <person name="Chen C."/>
            <person name="Yanf M."/>
            <person name="Daum C."/>
            <person name="Ng V."/>
            <person name="Clum A."/>
            <person name="Steindorff A."/>
            <person name="Ohm R."/>
            <person name="Martin F."/>
            <person name="Silar P."/>
            <person name="Natvig D."/>
            <person name="Lalanne C."/>
            <person name="Gautier V."/>
            <person name="Ament-Velasquez S.L."/>
            <person name="Kruys A."/>
            <person name="Hutchinson M.I."/>
            <person name="Powell A.J."/>
            <person name="Barry K."/>
            <person name="Miller A.N."/>
            <person name="Grigoriev I.V."/>
            <person name="Debuchy R."/>
            <person name="Gladieux P."/>
            <person name="Thoren M.H."/>
            <person name="Johannesson H."/>
        </authorList>
    </citation>
    <scope>NUCLEOTIDE SEQUENCE</scope>
    <source>
        <strain evidence="2">SMH4607-1</strain>
    </source>
</reference>
<dbReference type="Proteomes" id="UP001172102">
    <property type="component" value="Unassembled WGS sequence"/>
</dbReference>
<sequence>MLPRTMFCFILLCRSHMAEGKSEVDIPDAVGLYGWGYNVPPLATTLCTCPLQDPRGSHRLTQLISADRERSK</sequence>
<organism evidence="2 3">
    <name type="scientific">Lasiosphaeris hirsuta</name>
    <dbReference type="NCBI Taxonomy" id="260670"/>
    <lineage>
        <taxon>Eukaryota</taxon>
        <taxon>Fungi</taxon>
        <taxon>Dikarya</taxon>
        <taxon>Ascomycota</taxon>
        <taxon>Pezizomycotina</taxon>
        <taxon>Sordariomycetes</taxon>
        <taxon>Sordariomycetidae</taxon>
        <taxon>Sordariales</taxon>
        <taxon>Lasiosphaeriaceae</taxon>
        <taxon>Lasiosphaeris</taxon>
    </lineage>
</organism>
<evidence type="ECO:0000256" key="1">
    <source>
        <dbReference type="SAM" id="SignalP"/>
    </source>
</evidence>
<feature type="signal peptide" evidence="1">
    <location>
        <begin position="1"/>
        <end position="20"/>
    </location>
</feature>
<evidence type="ECO:0000313" key="3">
    <source>
        <dbReference type="Proteomes" id="UP001172102"/>
    </source>
</evidence>
<evidence type="ECO:0008006" key="4">
    <source>
        <dbReference type="Google" id="ProtNLM"/>
    </source>
</evidence>
<proteinExistence type="predicted"/>
<gene>
    <name evidence="2" type="ORF">B0H67DRAFT_562919</name>
</gene>
<name>A0AA40BAT5_9PEZI</name>
<comment type="caution">
    <text evidence="2">The sequence shown here is derived from an EMBL/GenBank/DDBJ whole genome shotgun (WGS) entry which is preliminary data.</text>
</comment>